<feature type="region of interest" description="Disordered" evidence="1">
    <location>
        <begin position="175"/>
        <end position="222"/>
    </location>
</feature>
<dbReference type="OrthoDB" id="4564at2759"/>
<name>A0A5B7CTK3_PORTR</name>
<dbReference type="EMBL" id="VSRR010000235">
    <property type="protein sequence ID" value="MPC12760.1"/>
    <property type="molecule type" value="Genomic_DNA"/>
</dbReference>
<feature type="region of interest" description="Disordered" evidence="1">
    <location>
        <begin position="1"/>
        <end position="46"/>
    </location>
</feature>
<accession>A0A5B7CTK3</accession>
<feature type="region of interest" description="Disordered" evidence="1">
    <location>
        <begin position="315"/>
        <end position="338"/>
    </location>
</feature>
<comment type="caution">
    <text evidence="2">The sequence shown here is derived from an EMBL/GenBank/DDBJ whole genome shotgun (WGS) entry which is preliminary data.</text>
</comment>
<evidence type="ECO:0000313" key="2">
    <source>
        <dbReference type="EMBL" id="MPC12760.1"/>
    </source>
</evidence>
<proteinExistence type="predicted"/>
<dbReference type="AlphaFoldDB" id="A0A5B7CTK3"/>
<sequence length="338" mass="36580">MASEGTVAGDEVMVVTNIPVQDAGATPPVSSPASSSTDLESNGNSAEAEVFVDYEVLAEASLRMGCEDDPALIGSHGLPLLDLTASTSFTDSPGSPPPILGQPLLPTPPISPISITIDSDEESPCANIDTPLKFDSSELTWRKSKDVPGGRRTSGVMVPPNIDYLEVPPHHRSTFKKKKKLSFSKRRSDPGMYPPRLPERPALEDIVSTSPEPSREPLQDEIPPEVTQVNGANQAIAAGPVVEVETVHNLSAANCIIKIPKKQRRPSFSKIDIPCYHRRPSGQALDDNFDYTFTVMYGRYTKDLGRYAKQEASRIKKEGKTALESNTSGETPVWSPKC</sequence>
<dbReference type="Proteomes" id="UP000324222">
    <property type="component" value="Unassembled WGS sequence"/>
</dbReference>
<feature type="compositionally biased region" description="Low complexity" evidence="1">
    <location>
        <begin position="25"/>
        <end position="37"/>
    </location>
</feature>
<reference evidence="2 3" key="1">
    <citation type="submission" date="2019-05" db="EMBL/GenBank/DDBJ databases">
        <title>Another draft genome of Portunus trituberculatus and its Hox gene families provides insights of decapod evolution.</title>
        <authorList>
            <person name="Jeong J.-H."/>
            <person name="Song I."/>
            <person name="Kim S."/>
            <person name="Choi T."/>
            <person name="Kim D."/>
            <person name="Ryu S."/>
            <person name="Kim W."/>
        </authorList>
    </citation>
    <scope>NUCLEOTIDE SEQUENCE [LARGE SCALE GENOMIC DNA]</scope>
    <source>
        <tissue evidence="2">Muscle</tissue>
    </source>
</reference>
<evidence type="ECO:0000313" key="3">
    <source>
        <dbReference type="Proteomes" id="UP000324222"/>
    </source>
</evidence>
<feature type="compositionally biased region" description="Basic residues" evidence="1">
    <location>
        <begin position="175"/>
        <end position="185"/>
    </location>
</feature>
<organism evidence="2 3">
    <name type="scientific">Portunus trituberculatus</name>
    <name type="common">Swimming crab</name>
    <name type="synonym">Neptunus trituberculatus</name>
    <dbReference type="NCBI Taxonomy" id="210409"/>
    <lineage>
        <taxon>Eukaryota</taxon>
        <taxon>Metazoa</taxon>
        <taxon>Ecdysozoa</taxon>
        <taxon>Arthropoda</taxon>
        <taxon>Crustacea</taxon>
        <taxon>Multicrustacea</taxon>
        <taxon>Malacostraca</taxon>
        <taxon>Eumalacostraca</taxon>
        <taxon>Eucarida</taxon>
        <taxon>Decapoda</taxon>
        <taxon>Pleocyemata</taxon>
        <taxon>Brachyura</taxon>
        <taxon>Eubrachyura</taxon>
        <taxon>Portunoidea</taxon>
        <taxon>Portunidae</taxon>
        <taxon>Portuninae</taxon>
        <taxon>Portunus</taxon>
    </lineage>
</organism>
<gene>
    <name evidence="2" type="ORF">E2C01_005466</name>
</gene>
<evidence type="ECO:0000256" key="1">
    <source>
        <dbReference type="SAM" id="MobiDB-lite"/>
    </source>
</evidence>
<keyword evidence="3" id="KW-1185">Reference proteome</keyword>
<protein>
    <submittedName>
        <fullName evidence="2">Uncharacterized protein</fullName>
    </submittedName>
</protein>